<dbReference type="InterPro" id="IPR031248">
    <property type="entry name" value="RNF213"/>
</dbReference>
<protein>
    <recommendedName>
        <fullName evidence="3">ATPase AAA-type core domain-containing protein</fullName>
    </recommendedName>
</protein>
<organism evidence="1 2">
    <name type="scientific">Reticulomyxa filosa</name>
    <dbReference type="NCBI Taxonomy" id="46433"/>
    <lineage>
        <taxon>Eukaryota</taxon>
        <taxon>Sar</taxon>
        <taxon>Rhizaria</taxon>
        <taxon>Retaria</taxon>
        <taxon>Foraminifera</taxon>
        <taxon>Monothalamids</taxon>
        <taxon>Reticulomyxidae</taxon>
        <taxon>Reticulomyxa</taxon>
    </lineage>
</organism>
<evidence type="ECO:0000313" key="1">
    <source>
        <dbReference type="EMBL" id="ETO16945.1"/>
    </source>
</evidence>
<sequence length="320" mass="37280">MASALNIQMTSIDVHGGYTVEDLQRDLEDPLQEASRNPKCTYLVFLDEINTSPEIGAFKEVVCDHSLKGKVFPGNVVVVAALNPYRTRPKIPSNGPRNKLEDKNVSKHYLTELDKEMSDLVYQVFPLPKSLEIYVWNFGSLSEVDEQQYITVMTKNMWSKPEFLDSVSFYSRVADKKKKTDAESLLKNLQQCFIHLISESQKFLRKKLKDRSVCSLRDVRRVNTLFVWFFNNREDKGTSYGVVEAIMLSLAHCYYYRLNQEHRQQYDTLITEDLKSGPGRIVNDSLINVIAKEHQRCAYHFLFHYQTKQFKLKKKKKKNK</sequence>
<evidence type="ECO:0008006" key="3">
    <source>
        <dbReference type="Google" id="ProtNLM"/>
    </source>
</evidence>
<dbReference type="Proteomes" id="UP000023152">
    <property type="component" value="Unassembled WGS sequence"/>
</dbReference>
<gene>
    <name evidence="1" type="ORF">RFI_20391</name>
</gene>
<accession>X6MV33</accession>
<dbReference type="PANTHER" id="PTHR22605">
    <property type="entry name" value="RZ-TYPE DOMAIN-CONTAINING PROTEIN"/>
    <property type="match status" value="1"/>
</dbReference>
<name>X6MV33_RETFI</name>
<dbReference type="OrthoDB" id="2423195at2759"/>
<dbReference type="GO" id="GO:0004842">
    <property type="term" value="F:ubiquitin-protein transferase activity"/>
    <property type="evidence" value="ECO:0007669"/>
    <property type="project" value="InterPro"/>
</dbReference>
<reference evidence="1 2" key="1">
    <citation type="journal article" date="2013" name="Curr. Biol.">
        <title>The Genome of the Foraminiferan Reticulomyxa filosa.</title>
        <authorList>
            <person name="Glockner G."/>
            <person name="Hulsmann N."/>
            <person name="Schleicher M."/>
            <person name="Noegel A.A."/>
            <person name="Eichinger L."/>
            <person name="Gallinger C."/>
            <person name="Pawlowski J."/>
            <person name="Sierra R."/>
            <person name="Euteneuer U."/>
            <person name="Pillet L."/>
            <person name="Moustafa A."/>
            <person name="Platzer M."/>
            <person name="Groth M."/>
            <person name="Szafranski K."/>
            <person name="Schliwa M."/>
        </authorList>
    </citation>
    <scope>NUCLEOTIDE SEQUENCE [LARGE SCALE GENOMIC DNA]</scope>
</reference>
<evidence type="ECO:0000313" key="2">
    <source>
        <dbReference type="Proteomes" id="UP000023152"/>
    </source>
</evidence>
<comment type="caution">
    <text evidence="1">The sequence shown here is derived from an EMBL/GenBank/DDBJ whole genome shotgun (WGS) entry which is preliminary data.</text>
</comment>
<proteinExistence type="predicted"/>
<dbReference type="PANTHER" id="PTHR22605:SF1">
    <property type="entry name" value="RZ-TYPE DOMAIN-CONTAINING PROTEIN"/>
    <property type="match status" value="1"/>
</dbReference>
<dbReference type="GO" id="GO:0016887">
    <property type="term" value="F:ATP hydrolysis activity"/>
    <property type="evidence" value="ECO:0007669"/>
    <property type="project" value="InterPro"/>
</dbReference>
<keyword evidence="2" id="KW-1185">Reference proteome</keyword>
<dbReference type="EMBL" id="ASPP01017576">
    <property type="protein sequence ID" value="ETO16945.1"/>
    <property type="molecule type" value="Genomic_DNA"/>
</dbReference>
<dbReference type="AlphaFoldDB" id="X6MV33"/>